<dbReference type="AlphaFoldDB" id="A0A1L9VFF0"/>
<dbReference type="EMBL" id="KV878901">
    <property type="protein sequence ID" value="OJJ82623.1"/>
    <property type="molecule type" value="Genomic_DNA"/>
</dbReference>
<dbReference type="VEuPathDB" id="FungiDB:ASPGLDRAFT_480924"/>
<evidence type="ECO:0000256" key="1">
    <source>
        <dbReference type="ARBA" id="ARBA00022723"/>
    </source>
</evidence>
<dbReference type="GO" id="GO:0008270">
    <property type="term" value="F:zinc ion binding"/>
    <property type="evidence" value="ECO:0007669"/>
    <property type="project" value="UniProtKB-KW"/>
</dbReference>
<dbReference type="InterPro" id="IPR019786">
    <property type="entry name" value="Zinc_finger_PHD-type_CS"/>
</dbReference>
<feature type="region of interest" description="Disordered" evidence="6">
    <location>
        <begin position="262"/>
        <end position="286"/>
    </location>
</feature>
<feature type="coiled-coil region" evidence="5">
    <location>
        <begin position="223"/>
        <end position="260"/>
    </location>
</feature>
<keyword evidence="9" id="KW-1185">Reference proteome</keyword>
<evidence type="ECO:0000256" key="3">
    <source>
        <dbReference type="ARBA" id="ARBA00022833"/>
    </source>
</evidence>
<keyword evidence="1" id="KW-0479">Metal-binding</keyword>
<evidence type="ECO:0000256" key="2">
    <source>
        <dbReference type="ARBA" id="ARBA00022771"/>
    </source>
</evidence>
<organism evidence="8 9">
    <name type="scientific">Aspergillus glaucus CBS 516.65</name>
    <dbReference type="NCBI Taxonomy" id="1160497"/>
    <lineage>
        <taxon>Eukaryota</taxon>
        <taxon>Fungi</taxon>
        <taxon>Dikarya</taxon>
        <taxon>Ascomycota</taxon>
        <taxon>Pezizomycotina</taxon>
        <taxon>Eurotiomycetes</taxon>
        <taxon>Eurotiomycetidae</taxon>
        <taxon>Eurotiales</taxon>
        <taxon>Aspergillaceae</taxon>
        <taxon>Aspergillus</taxon>
        <taxon>Aspergillus subgen. Aspergillus</taxon>
    </lineage>
</organism>
<evidence type="ECO:0000256" key="4">
    <source>
        <dbReference type="PROSITE-ProRule" id="PRU00146"/>
    </source>
</evidence>
<dbReference type="InterPro" id="IPR013083">
    <property type="entry name" value="Znf_RING/FYVE/PHD"/>
</dbReference>
<dbReference type="PROSITE" id="PS50016">
    <property type="entry name" value="ZF_PHD_2"/>
    <property type="match status" value="1"/>
</dbReference>
<dbReference type="OrthoDB" id="336088at2759"/>
<dbReference type="InterPro" id="IPR011011">
    <property type="entry name" value="Znf_FYVE_PHD"/>
</dbReference>
<dbReference type="InterPro" id="IPR001965">
    <property type="entry name" value="Znf_PHD"/>
</dbReference>
<evidence type="ECO:0000259" key="7">
    <source>
        <dbReference type="PROSITE" id="PS50016"/>
    </source>
</evidence>
<name>A0A1L9VFF0_ASPGL</name>
<keyword evidence="5" id="KW-0175">Coiled coil</keyword>
<protein>
    <recommendedName>
        <fullName evidence="7">PHD-type domain-containing protein</fullName>
    </recommendedName>
</protein>
<feature type="domain" description="PHD-type" evidence="7">
    <location>
        <begin position="66"/>
        <end position="113"/>
    </location>
</feature>
<gene>
    <name evidence="8" type="ORF">ASPGLDRAFT_480924</name>
</gene>
<dbReference type="STRING" id="1160497.A0A1L9VFF0"/>
<evidence type="ECO:0000313" key="9">
    <source>
        <dbReference type="Proteomes" id="UP000184300"/>
    </source>
</evidence>
<evidence type="ECO:0000256" key="6">
    <source>
        <dbReference type="SAM" id="MobiDB-lite"/>
    </source>
</evidence>
<dbReference type="Proteomes" id="UP000184300">
    <property type="component" value="Unassembled WGS sequence"/>
</dbReference>
<reference evidence="9" key="1">
    <citation type="journal article" date="2017" name="Genome Biol.">
        <title>Comparative genomics reveals high biological diversity and specific adaptations in the industrially and medically important fungal genus Aspergillus.</title>
        <authorList>
            <person name="de Vries R.P."/>
            <person name="Riley R."/>
            <person name="Wiebenga A."/>
            <person name="Aguilar-Osorio G."/>
            <person name="Amillis S."/>
            <person name="Uchima C.A."/>
            <person name="Anderluh G."/>
            <person name="Asadollahi M."/>
            <person name="Askin M."/>
            <person name="Barry K."/>
            <person name="Battaglia E."/>
            <person name="Bayram O."/>
            <person name="Benocci T."/>
            <person name="Braus-Stromeyer S.A."/>
            <person name="Caldana C."/>
            <person name="Canovas D."/>
            <person name="Cerqueira G.C."/>
            <person name="Chen F."/>
            <person name="Chen W."/>
            <person name="Choi C."/>
            <person name="Clum A."/>
            <person name="Dos Santos R.A."/>
            <person name="Damasio A.R."/>
            <person name="Diallinas G."/>
            <person name="Emri T."/>
            <person name="Fekete E."/>
            <person name="Flipphi M."/>
            <person name="Freyberg S."/>
            <person name="Gallo A."/>
            <person name="Gournas C."/>
            <person name="Habgood R."/>
            <person name="Hainaut M."/>
            <person name="Harispe M.L."/>
            <person name="Henrissat B."/>
            <person name="Hilden K.S."/>
            <person name="Hope R."/>
            <person name="Hossain A."/>
            <person name="Karabika E."/>
            <person name="Karaffa L."/>
            <person name="Karanyi Z."/>
            <person name="Krasevec N."/>
            <person name="Kuo A."/>
            <person name="Kusch H."/>
            <person name="LaButti K."/>
            <person name="Lagendijk E.L."/>
            <person name="Lapidus A."/>
            <person name="Levasseur A."/>
            <person name="Lindquist E."/>
            <person name="Lipzen A."/>
            <person name="Logrieco A.F."/>
            <person name="MacCabe A."/>
            <person name="Maekelae M.R."/>
            <person name="Malavazi I."/>
            <person name="Melin P."/>
            <person name="Meyer V."/>
            <person name="Mielnichuk N."/>
            <person name="Miskei M."/>
            <person name="Molnar A.P."/>
            <person name="Mule G."/>
            <person name="Ngan C.Y."/>
            <person name="Orejas M."/>
            <person name="Orosz E."/>
            <person name="Ouedraogo J.P."/>
            <person name="Overkamp K.M."/>
            <person name="Park H.-S."/>
            <person name="Perrone G."/>
            <person name="Piumi F."/>
            <person name="Punt P.J."/>
            <person name="Ram A.F."/>
            <person name="Ramon A."/>
            <person name="Rauscher S."/>
            <person name="Record E."/>
            <person name="Riano-Pachon D.M."/>
            <person name="Robert V."/>
            <person name="Roehrig J."/>
            <person name="Ruller R."/>
            <person name="Salamov A."/>
            <person name="Salih N.S."/>
            <person name="Samson R.A."/>
            <person name="Sandor E."/>
            <person name="Sanguinetti M."/>
            <person name="Schuetze T."/>
            <person name="Sepcic K."/>
            <person name="Shelest E."/>
            <person name="Sherlock G."/>
            <person name="Sophianopoulou V."/>
            <person name="Squina F.M."/>
            <person name="Sun H."/>
            <person name="Susca A."/>
            <person name="Todd R.B."/>
            <person name="Tsang A."/>
            <person name="Unkles S.E."/>
            <person name="van de Wiele N."/>
            <person name="van Rossen-Uffink D."/>
            <person name="Oliveira J.V."/>
            <person name="Vesth T.C."/>
            <person name="Visser J."/>
            <person name="Yu J.-H."/>
            <person name="Zhou M."/>
            <person name="Andersen M.R."/>
            <person name="Archer D.B."/>
            <person name="Baker S.E."/>
            <person name="Benoit I."/>
            <person name="Brakhage A.A."/>
            <person name="Braus G.H."/>
            <person name="Fischer R."/>
            <person name="Frisvad J.C."/>
            <person name="Goldman G.H."/>
            <person name="Houbraken J."/>
            <person name="Oakley B."/>
            <person name="Pocsi I."/>
            <person name="Scazzocchio C."/>
            <person name="Seiboth B."/>
            <person name="vanKuyk P.A."/>
            <person name="Wortman J."/>
            <person name="Dyer P.S."/>
            <person name="Grigoriev I.V."/>
        </authorList>
    </citation>
    <scope>NUCLEOTIDE SEQUENCE [LARGE SCALE GENOMIC DNA]</scope>
    <source>
        <strain evidence="9">CBS 516.65</strain>
    </source>
</reference>
<dbReference type="InterPro" id="IPR019787">
    <property type="entry name" value="Znf_PHD-finger"/>
</dbReference>
<dbReference type="SMART" id="SM00249">
    <property type="entry name" value="PHD"/>
    <property type="match status" value="1"/>
</dbReference>
<dbReference type="PROSITE" id="PS01359">
    <property type="entry name" value="ZF_PHD_1"/>
    <property type="match status" value="1"/>
</dbReference>
<dbReference type="SUPFAM" id="SSF57903">
    <property type="entry name" value="FYVE/PHD zinc finger"/>
    <property type="match status" value="1"/>
</dbReference>
<keyword evidence="2 4" id="KW-0863">Zinc-finger</keyword>
<feature type="region of interest" description="Disordered" evidence="6">
    <location>
        <begin position="118"/>
        <end position="195"/>
    </location>
</feature>
<feature type="compositionally biased region" description="Polar residues" evidence="6">
    <location>
        <begin position="123"/>
        <end position="137"/>
    </location>
</feature>
<dbReference type="GeneID" id="34463086"/>
<evidence type="ECO:0000256" key="5">
    <source>
        <dbReference type="SAM" id="Coils"/>
    </source>
</evidence>
<evidence type="ECO:0000313" key="8">
    <source>
        <dbReference type="EMBL" id="OJJ82623.1"/>
    </source>
</evidence>
<accession>A0A1L9VFF0</accession>
<dbReference type="RefSeq" id="XP_022399321.1">
    <property type="nucleotide sequence ID" value="XM_022546825.1"/>
</dbReference>
<sequence length="298" mass="33330">MLRTPTDLNLNINVPGHAGRGRLLDNPTRLATSRLTSADPAHALTLSETDRSNIYYEWIRAGKPHNLVCSQCRVPGQLLFCETCCRSYHTGCLPSSEFTAFPGNFHCPSCRDKSWDRLPPQFSRRSSPNVSRSTTPSGRDRSRWNSPSRLAKASDHISPTASGTPLTRFPGSSGHTSPMEWQGAHSAGQQSDNLSRALSQARSFLIENGAASQEHNPMILYRIADMMEQLESQQRLLQEMQELKEENMRLHQVNRELRVHAHSRSPHESAVNSPMPNIPRPAADTSGKSWDRIVMDLL</sequence>
<dbReference type="Gene3D" id="3.30.40.10">
    <property type="entry name" value="Zinc/RING finger domain, C3HC4 (zinc finger)"/>
    <property type="match status" value="1"/>
</dbReference>
<proteinExistence type="predicted"/>
<keyword evidence="3" id="KW-0862">Zinc</keyword>